<keyword evidence="2" id="KW-1185">Reference proteome</keyword>
<protein>
    <recommendedName>
        <fullName evidence="3">Protein kinase domain-containing protein</fullName>
    </recommendedName>
</protein>
<organism evidence="1 2">
    <name type="scientific">Lentithecium fluviatile CBS 122367</name>
    <dbReference type="NCBI Taxonomy" id="1168545"/>
    <lineage>
        <taxon>Eukaryota</taxon>
        <taxon>Fungi</taxon>
        <taxon>Dikarya</taxon>
        <taxon>Ascomycota</taxon>
        <taxon>Pezizomycotina</taxon>
        <taxon>Dothideomycetes</taxon>
        <taxon>Pleosporomycetidae</taxon>
        <taxon>Pleosporales</taxon>
        <taxon>Massarineae</taxon>
        <taxon>Lentitheciaceae</taxon>
        <taxon>Lentithecium</taxon>
    </lineage>
</organism>
<accession>A0A6G1JMR2</accession>
<evidence type="ECO:0000313" key="2">
    <source>
        <dbReference type="Proteomes" id="UP000799291"/>
    </source>
</evidence>
<dbReference type="EMBL" id="MU005569">
    <property type="protein sequence ID" value="KAF2691439.1"/>
    <property type="molecule type" value="Genomic_DNA"/>
</dbReference>
<evidence type="ECO:0008006" key="3">
    <source>
        <dbReference type="Google" id="ProtNLM"/>
    </source>
</evidence>
<name>A0A6G1JMR2_9PLEO</name>
<dbReference type="Gene3D" id="1.10.510.10">
    <property type="entry name" value="Transferase(Phosphotransferase) domain 1"/>
    <property type="match status" value="1"/>
</dbReference>
<proteinExistence type="predicted"/>
<dbReference type="InterPro" id="IPR011009">
    <property type="entry name" value="Kinase-like_dom_sf"/>
</dbReference>
<evidence type="ECO:0000313" key="1">
    <source>
        <dbReference type="EMBL" id="KAF2691439.1"/>
    </source>
</evidence>
<sequence>MKVHRSLQGSLYDLPILSCGVSGVVFGLPDSAVVKVPRGSDQSREELAIESSIYNRLGSHPYITKATPPKDVLRWAIQISQALQYAHSRYVFQSEDATGKLSDFAGSSIDGSAPSVLPSPHSEHPNMPKSSIQSEMFALGSTLYEVDTAQQLYHDKSDKDIHELFRAGDFPDMSALMLGEVISKCWRVEYKDLGEAVNDITRIQSKYVTAVE</sequence>
<gene>
    <name evidence="1" type="ORF">K458DRAFT_437910</name>
</gene>
<dbReference type="AlphaFoldDB" id="A0A6G1JMR2"/>
<dbReference type="SUPFAM" id="SSF56112">
    <property type="entry name" value="Protein kinase-like (PK-like)"/>
    <property type="match status" value="1"/>
</dbReference>
<dbReference type="OrthoDB" id="1668230at2759"/>
<reference evidence="1" key="1">
    <citation type="journal article" date="2020" name="Stud. Mycol.">
        <title>101 Dothideomycetes genomes: a test case for predicting lifestyles and emergence of pathogens.</title>
        <authorList>
            <person name="Haridas S."/>
            <person name="Albert R."/>
            <person name="Binder M."/>
            <person name="Bloem J."/>
            <person name="Labutti K."/>
            <person name="Salamov A."/>
            <person name="Andreopoulos B."/>
            <person name="Baker S."/>
            <person name="Barry K."/>
            <person name="Bills G."/>
            <person name="Bluhm B."/>
            <person name="Cannon C."/>
            <person name="Castanera R."/>
            <person name="Culley D."/>
            <person name="Daum C."/>
            <person name="Ezra D."/>
            <person name="Gonzalez J."/>
            <person name="Henrissat B."/>
            <person name="Kuo A."/>
            <person name="Liang C."/>
            <person name="Lipzen A."/>
            <person name="Lutzoni F."/>
            <person name="Magnuson J."/>
            <person name="Mondo S."/>
            <person name="Nolan M."/>
            <person name="Ohm R."/>
            <person name="Pangilinan J."/>
            <person name="Park H.-J."/>
            <person name="Ramirez L."/>
            <person name="Alfaro M."/>
            <person name="Sun H."/>
            <person name="Tritt A."/>
            <person name="Yoshinaga Y."/>
            <person name="Zwiers L.-H."/>
            <person name="Turgeon B."/>
            <person name="Goodwin S."/>
            <person name="Spatafora J."/>
            <person name="Crous P."/>
            <person name="Grigoriev I."/>
        </authorList>
    </citation>
    <scope>NUCLEOTIDE SEQUENCE</scope>
    <source>
        <strain evidence="1">CBS 122367</strain>
    </source>
</reference>
<dbReference type="Proteomes" id="UP000799291">
    <property type="component" value="Unassembled WGS sequence"/>
</dbReference>